<proteinExistence type="predicted"/>
<dbReference type="Pfam" id="PF00075">
    <property type="entry name" value="RNase_H"/>
    <property type="match status" value="1"/>
</dbReference>
<name>A0A6L2PQS7_COPFO</name>
<keyword evidence="3" id="KW-1185">Reference proteome</keyword>
<dbReference type="EMBL" id="BLKM01000436">
    <property type="protein sequence ID" value="GFG33532.1"/>
    <property type="molecule type" value="Genomic_DNA"/>
</dbReference>
<dbReference type="CDD" id="cd09276">
    <property type="entry name" value="Rnase_HI_RT_non_LTR"/>
    <property type="match status" value="1"/>
</dbReference>
<evidence type="ECO:0000259" key="1">
    <source>
        <dbReference type="PROSITE" id="PS50879"/>
    </source>
</evidence>
<organism evidence="2 3">
    <name type="scientific">Coptotermes formosanus</name>
    <name type="common">Formosan subterranean termite</name>
    <dbReference type="NCBI Taxonomy" id="36987"/>
    <lineage>
        <taxon>Eukaryota</taxon>
        <taxon>Metazoa</taxon>
        <taxon>Ecdysozoa</taxon>
        <taxon>Arthropoda</taxon>
        <taxon>Hexapoda</taxon>
        <taxon>Insecta</taxon>
        <taxon>Pterygota</taxon>
        <taxon>Neoptera</taxon>
        <taxon>Polyneoptera</taxon>
        <taxon>Dictyoptera</taxon>
        <taxon>Blattodea</taxon>
        <taxon>Blattoidea</taxon>
        <taxon>Termitoidae</taxon>
        <taxon>Rhinotermitidae</taxon>
        <taxon>Coptotermes</taxon>
    </lineage>
</organism>
<sequence length="101" mass="11253">MKNIEKGHNDRNICILSDSQATIKALDSFQMNSKLDWDCRQSPVTLAEHKGIQMIWVPGHMGTDGNEIADQLARQGSSRPRIGNMQNIGSIFVKKSKLTLS</sequence>
<dbReference type="OrthoDB" id="7765170at2759"/>
<dbReference type="GO" id="GO:0004523">
    <property type="term" value="F:RNA-DNA hybrid ribonuclease activity"/>
    <property type="evidence" value="ECO:0007669"/>
    <property type="project" value="InterPro"/>
</dbReference>
<dbReference type="PROSITE" id="PS50879">
    <property type="entry name" value="RNASE_H_1"/>
    <property type="match status" value="1"/>
</dbReference>
<dbReference type="AlphaFoldDB" id="A0A6L2PQS7"/>
<dbReference type="InterPro" id="IPR012337">
    <property type="entry name" value="RNaseH-like_sf"/>
</dbReference>
<feature type="domain" description="RNase H type-1" evidence="1">
    <location>
        <begin position="1"/>
        <end position="78"/>
    </location>
</feature>
<dbReference type="SUPFAM" id="SSF53098">
    <property type="entry name" value="Ribonuclease H-like"/>
    <property type="match status" value="1"/>
</dbReference>
<dbReference type="GO" id="GO:0003676">
    <property type="term" value="F:nucleic acid binding"/>
    <property type="evidence" value="ECO:0007669"/>
    <property type="project" value="InterPro"/>
</dbReference>
<evidence type="ECO:0000313" key="3">
    <source>
        <dbReference type="Proteomes" id="UP000502823"/>
    </source>
</evidence>
<accession>A0A6L2PQS7</accession>
<dbReference type="InterPro" id="IPR036397">
    <property type="entry name" value="RNaseH_sf"/>
</dbReference>
<evidence type="ECO:0000313" key="2">
    <source>
        <dbReference type="EMBL" id="GFG33532.1"/>
    </source>
</evidence>
<dbReference type="InParanoid" id="A0A6L2PQS7"/>
<dbReference type="Proteomes" id="UP000502823">
    <property type="component" value="Unassembled WGS sequence"/>
</dbReference>
<reference evidence="3" key="1">
    <citation type="submission" date="2020-01" db="EMBL/GenBank/DDBJ databases">
        <title>Draft genome sequence of the Termite Coptotermes fromosanus.</title>
        <authorList>
            <person name="Itakura S."/>
            <person name="Yosikawa Y."/>
            <person name="Umezawa K."/>
        </authorList>
    </citation>
    <scope>NUCLEOTIDE SEQUENCE [LARGE SCALE GENOMIC DNA]</scope>
</reference>
<comment type="caution">
    <text evidence="2">The sequence shown here is derived from an EMBL/GenBank/DDBJ whole genome shotgun (WGS) entry which is preliminary data.</text>
</comment>
<protein>
    <recommendedName>
        <fullName evidence="1">RNase H type-1 domain-containing protein</fullName>
    </recommendedName>
</protein>
<dbReference type="Gene3D" id="3.30.420.10">
    <property type="entry name" value="Ribonuclease H-like superfamily/Ribonuclease H"/>
    <property type="match status" value="1"/>
</dbReference>
<dbReference type="InterPro" id="IPR002156">
    <property type="entry name" value="RNaseH_domain"/>
</dbReference>
<gene>
    <name evidence="2" type="ORF">Cfor_03439</name>
</gene>